<dbReference type="InterPro" id="IPR010865">
    <property type="entry name" value="DUF1499"/>
</dbReference>
<dbReference type="Proteomes" id="UP000280507">
    <property type="component" value="Unassembled WGS sequence"/>
</dbReference>
<dbReference type="EMBL" id="RIZG01000002">
    <property type="protein sequence ID" value="RNF52211.1"/>
    <property type="molecule type" value="Genomic_DNA"/>
</dbReference>
<keyword evidence="2" id="KW-1185">Reference proteome</keyword>
<dbReference type="Pfam" id="PF07386">
    <property type="entry name" value="DUF1499"/>
    <property type="match status" value="1"/>
</dbReference>
<evidence type="ECO:0000313" key="2">
    <source>
        <dbReference type="Proteomes" id="UP000280507"/>
    </source>
</evidence>
<sequence>MGRWMFALLVILVVVFFVYVKVSSKMPEDLGITEGVLKSCPTAPNCVSSQASSDDEVHYADPIIYTGERKATQLLIESSMLNHSDMKARLVTSELGYVHFKVKSRLIGFIDDVEFYLPEGDSIVHFRSASRVGYYDFGVNRERVSNIRALLSNGSSSN</sequence>
<dbReference type="OrthoDB" id="9793534at2"/>
<proteinExistence type="predicted"/>
<organism evidence="1 2">
    <name type="scientific">Marinomonas hwangdonensis</name>
    <dbReference type="NCBI Taxonomy" id="1053647"/>
    <lineage>
        <taxon>Bacteria</taxon>
        <taxon>Pseudomonadati</taxon>
        <taxon>Pseudomonadota</taxon>
        <taxon>Gammaproteobacteria</taxon>
        <taxon>Oceanospirillales</taxon>
        <taxon>Oceanospirillaceae</taxon>
        <taxon>Marinomonas</taxon>
    </lineage>
</organism>
<dbReference type="PANTHER" id="PTHR34801">
    <property type="entry name" value="EXPRESSED PROTEIN"/>
    <property type="match status" value="1"/>
</dbReference>
<reference evidence="1 2" key="1">
    <citation type="journal article" date="2012" name="Int. J. Syst. Evol. Microbiol.">
        <title>Marinomonas hwangdonensis sp. nov., isolated from seawater.</title>
        <authorList>
            <person name="Jung Y.T."/>
            <person name="Oh T.K."/>
            <person name="Yoon J.H."/>
        </authorList>
    </citation>
    <scope>NUCLEOTIDE SEQUENCE [LARGE SCALE GENOMIC DNA]</scope>
    <source>
        <strain evidence="1 2">HDW-15</strain>
    </source>
</reference>
<protein>
    <submittedName>
        <fullName evidence="1">DUF1499 domain-containing protein</fullName>
    </submittedName>
</protein>
<gene>
    <name evidence="1" type="ORF">EBI00_04715</name>
</gene>
<name>A0A3M8Q977_9GAMM</name>
<dbReference type="AlphaFoldDB" id="A0A3M8Q977"/>
<comment type="caution">
    <text evidence="1">The sequence shown here is derived from an EMBL/GenBank/DDBJ whole genome shotgun (WGS) entry which is preliminary data.</text>
</comment>
<accession>A0A3M8Q977</accession>
<dbReference type="PIRSF" id="PIRSF026426">
    <property type="entry name" value="DUF1499"/>
    <property type="match status" value="1"/>
</dbReference>
<dbReference type="PANTHER" id="PTHR34801:SF6">
    <property type="entry name" value="SLL1620 PROTEIN"/>
    <property type="match status" value="1"/>
</dbReference>
<evidence type="ECO:0000313" key="1">
    <source>
        <dbReference type="EMBL" id="RNF52211.1"/>
    </source>
</evidence>